<dbReference type="GO" id="GO:0005506">
    <property type="term" value="F:iron ion binding"/>
    <property type="evidence" value="ECO:0007669"/>
    <property type="project" value="InterPro"/>
</dbReference>
<gene>
    <name evidence="2" type="ORF">SAMN05444320_11751</name>
</gene>
<dbReference type="RefSeq" id="WP_073489798.1">
    <property type="nucleotide sequence ID" value="NZ_FQVN01000017.1"/>
</dbReference>
<keyword evidence="3" id="KW-1185">Reference proteome</keyword>
<evidence type="ECO:0000256" key="1">
    <source>
        <dbReference type="SAM" id="MobiDB-lite"/>
    </source>
</evidence>
<feature type="region of interest" description="Disordered" evidence="1">
    <location>
        <begin position="19"/>
        <end position="47"/>
    </location>
</feature>
<dbReference type="STRING" id="2017.SAMN05444320_11751"/>
<evidence type="ECO:0000313" key="2">
    <source>
        <dbReference type="EMBL" id="SHG96112.1"/>
    </source>
</evidence>
<feature type="region of interest" description="Disordered" evidence="1">
    <location>
        <begin position="105"/>
        <end position="136"/>
    </location>
</feature>
<protein>
    <submittedName>
        <fullName evidence="2">Uncharacterized protein</fullName>
    </submittedName>
</protein>
<dbReference type="Gene3D" id="1.10.630.10">
    <property type="entry name" value="Cytochrome P450"/>
    <property type="match status" value="1"/>
</dbReference>
<dbReference type="GO" id="GO:0016705">
    <property type="term" value="F:oxidoreductase activity, acting on paired donors, with incorporation or reduction of molecular oxygen"/>
    <property type="evidence" value="ECO:0007669"/>
    <property type="project" value="InterPro"/>
</dbReference>
<evidence type="ECO:0000313" key="3">
    <source>
        <dbReference type="Proteomes" id="UP000184501"/>
    </source>
</evidence>
<sequence length="136" mass="14816">MIFRHADVRRVLMDATRFSHTSAGQGPVPPPRTGSQRNRVSPPGDGLLAQLVRHSDRLAALRRDPLLAERAVEELLRYLSVVHFGVILPAVVDVVLGRTLIRPATPCSAPCRPPTGTRSGARRRTGSTSPAHRHPT</sequence>
<organism evidence="2 3">
    <name type="scientific">Streptoalloteichus hindustanus</name>
    <dbReference type="NCBI Taxonomy" id="2017"/>
    <lineage>
        <taxon>Bacteria</taxon>
        <taxon>Bacillati</taxon>
        <taxon>Actinomycetota</taxon>
        <taxon>Actinomycetes</taxon>
        <taxon>Pseudonocardiales</taxon>
        <taxon>Pseudonocardiaceae</taxon>
        <taxon>Streptoalloteichus</taxon>
    </lineage>
</organism>
<dbReference type="AlphaFoldDB" id="A0A1M5P2V7"/>
<feature type="compositionally biased region" description="Basic residues" evidence="1">
    <location>
        <begin position="120"/>
        <end position="136"/>
    </location>
</feature>
<proteinExistence type="predicted"/>
<accession>A0A1M5P2V7</accession>
<name>A0A1M5P2V7_STRHI</name>
<reference evidence="2 3" key="1">
    <citation type="submission" date="2016-11" db="EMBL/GenBank/DDBJ databases">
        <authorList>
            <person name="Jaros S."/>
            <person name="Januszkiewicz K."/>
            <person name="Wedrychowicz H."/>
        </authorList>
    </citation>
    <scope>NUCLEOTIDE SEQUENCE [LARGE SCALE GENOMIC DNA]</scope>
    <source>
        <strain evidence="2 3">DSM 44523</strain>
    </source>
</reference>
<dbReference type="Proteomes" id="UP000184501">
    <property type="component" value="Unassembled WGS sequence"/>
</dbReference>
<dbReference type="GO" id="GO:0020037">
    <property type="term" value="F:heme binding"/>
    <property type="evidence" value="ECO:0007669"/>
    <property type="project" value="InterPro"/>
</dbReference>
<dbReference type="SUPFAM" id="SSF48264">
    <property type="entry name" value="Cytochrome P450"/>
    <property type="match status" value="1"/>
</dbReference>
<dbReference type="InterPro" id="IPR036396">
    <property type="entry name" value="Cyt_P450_sf"/>
</dbReference>
<dbReference type="EMBL" id="FQVN01000017">
    <property type="protein sequence ID" value="SHG96112.1"/>
    <property type="molecule type" value="Genomic_DNA"/>
</dbReference>
<dbReference type="GO" id="GO:0004497">
    <property type="term" value="F:monooxygenase activity"/>
    <property type="evidence" value="ECO:0007669"/>
    <property type="project" value="InterPro"/>
</dbReference>